<dbReference type="Proteomes" id="UP000544413">
    <property type="component" value="Unassembled WGS sequence"/>
</dbReference>
<evidence type="ECO:0000313" key="2">
    <source>
        <dbReference type="EMBL" id="MBC1400346.1"/>
    </source>
</evidence>
<evidence type="ECO:0000313" key="3">
    <source>
        <dbReference type="EMBL" id="MBC1614595.1"/>
    </source>
</evidence>
<keyword evidence="3" id="KW-0808">Transferase</keyword>
<gene>
    <name evidence="2" type="ORF">HB836_01960</name>
    <name evidence="3" type="ORF">HB904_00195</name>
</gene>
<dbReference type="AlphaFoldDB" id="A0A842AE34"/>
<dbReference type="Pfam" id="PF18144">
    <property type="entry name" value="SMODS"/>
    <property type="match status" value="1"/>
</dbReference>
<dbReference type="CDD" id="cd05400">
    <property type="entry name" value="NT_2-5OAS_ClassI-CCAase"/>
    <property type="match status" value="1"/>
</dbReference>
<dbReference type="GO" id="GO:0046872">
    <property type="term" value="F:metal ion binding"/>
    <property type="evidence" value="ECO:0007669"/>
    <property type="project" value="UniProtKB-KW"/>
</dbReference>
<evidence type="ECO:0000313" key="4">
    <source>
        <dbReference type="Proteomes" id="UP000544413"/>
    </source>
</evidence>
<dbReference type="Proteomes" id="UP000574104">
    <property type="component" value="Unassembled WGS sequence"/>
</dbReference>
<keyword evidence="1" id="KW-0051">Antiviral defense</keyword>
<dbReference type="GO" id="GO:0016779">
    <property type="term" value="F:nucleotidyltransferase activity"/>
    <property type="evidence" value="ECO:0007669"/>
    <property type="project" value="UniProtKB-KW"/>
</dbReference>
<proteinExistence type="predicted"/>
<sequence length="391" mass="45277">MEKKKEQLKKILEKVDLTKTQRDRAIDLYTNVCKSIEEKSGLEISFYPQGSFATKTAIRPYTNGRERAYDVDVICEANIEKGAINPKKLKAYFKYALENSRYSNIFTEWDKCFTIDFKEQEGVDFSIDIIPSVPEDSETIQWLMGVTENPYLVKSSVAIPDTFLENDIWLTNNPKGYVEWFENEVQHFHARYLLEMRDNSFSASIEELPEGEMNNSLLNVIKILKRTRDVFYYRRKSENKPSSIIITTIIGKLAKNLKPTSSELDLLIQVITQLQQIKTNSTNKLSKRMEITGYAISDIITCDRGEWVLNNPANGNDNLLNSWNDDETKVKDFFIWVDNLRDTFSMIIENDEAEKSTIEFYDAFAIDLPESGIEKKQFSVTPSSTKPWRCK</sequence>
<evidence type="ECO:0000313" key="5">
    <source>
        <dbReference type="Proteomes" id="UP000574104"/>
    </source>
</evidence>
<evidence type="ECO:0000256" key="1">
    <source>
        <dbReference type="ARBA" id="ARBA00023118"/>
    </source>
</evidence>
<name>A0A842AE34_9LIST</name>
<reference evidence="4 5" key="1">
    <citation type="submission" date="2020-03" db="EMBL/GenBank/DDBJ databases">
        <title>Soil Listeria distribution.</title>
        <authorList>
            <person name="Liao J."/>
            <person name="Wiedmann M."/>
        </authorList>
    </citation>
    <scope>NUCLEOTIDE SEQUENCE [LARGE SCALE GENOMIC DNA]</scope>
    <source>
        <strain evidence="3 5">FSL L7-1299</strain>
        <strain evidence="2 4">FSL L7-1658</strain>
    </source>
</reference>
<dbReference type="GO" id="GO:0009117">
    <property type="term" value="P:nucleotide metabolic process"/>
    <property type="evidence" value="ECO:0007669"/>
    <property type="project" value="UniProtKB-KW"/>
</dbReference>
<accession>A0A842AE34</accession>
<dbReference type="RefSeq" id="WP_185405304.1">
    <property type="nucleotide sequence ID" value="NZ_JAARPT010000001.1"/>
</dbReference>
<protein>
    <submittedName>
        <fullName evidence="3">Nucleotidyltransferase</fullName>
    </submittedName>
</protein>
<comment type="caution">
    <text evidence="3">The sequence shown here is derived from an EMBL/GenBank/DDBJ whole genome shotgun (WGS) entry which is preliminary data.</text>
</comment>
<dbReference type="GO" id="GO:0051607">
    <property type="term" value="P:defense response to virus"/>
    <property type="evidence" value="ECO:0007669"/>
    <property type="project" value="UniProtKB-KW"/>
</dbReference>
<dbReference type="GO" id="GO:0005524">
    <property type="term" value="F:ATP binding"/>
    <property type="evidence" value="ECO:0007669"/>
    <property type="project" value="UniProtKB-KW"/>
</dbReference>
<dbReference type="EMBL" id="JAARPT010000001">
    <property type="protein sequence ID" value="MBC1400346.1"/>
    <property type="molecule type" value="Genomic_DNA"/>
</dbReference>
<organism evidence="3 5">
    <name type="scientific">Listeria booriae</name>
    <dbReference type="NCBI Taxonomy" id="1552123"/>
    <lineage>
        <taxon>Bacteria</taxon>
        <taxon>Bacillati</taxon>
        <taxon>Bacillota</taxon>
        <taxon>Bacilli</taxon>
        <taxon>Bacillales</taxon>
        <taxon>Listeriaceae</taxon>
        <taxon>Listeria</taxon>
    </lineage>
</organism>
<dbReference type="InterPro" id="IPR006116">
    <property type="entry name" value="NT_2-5OAS_ClassI-CCAase"/>
</dbReference>
<dbReference type="EMBL" id="JAARSH010000001">
    <property type="protein sequence ID" value="MBC1614595.1"/>
    <property type="molecule type" value="Genomic_DNA"/>
</dbReference>